<dbReference type="Proteomes" id="UP000005741">
    <property type="component" value="Chromosome"/>
</dbReference>
<evidence type="ECO:0000256" key="1">
    <source>
        <dbReference type="SAM" id="Phobius"/>
    </source>
</evidence>
<dbReference type="EMBL" id="CM001436">
    <property type="protein sequence ID" value="EHQ34683.1"/>
    <property type="molecule type" value="Genomic_DNA"/>
</dbReference>
<feature type="transmembrane region" description="Helical" evidence="1">
    <location>
        <begin position="94"/>
        <end position="116"/>
    </location>
</feature>
<dbReference type="InParanoid" id="H1Z2U4"/>
<dbReference type="HOGENOM" id="CLU_1438123_0_0_2"/>
<sequence length="188" mass="21333">MIWFLLLILLPSILSLVLYYALMNFRRTIRITVAVFLQLLVLPAALIVISDYENIPFIPVITWFTLIAFTVACSVSISMAIFDNILSKKGETIAAFLVPFVSFPFIITMVIVPEMIAGQHFPPDFFGQRLFLTGWFLDLITDSSQFIAGEESITALVILHFGFFAEILIVMIIIFGFFKLITDCYKNL</sequence>
<evidence type="ECO:0000313" key="3">
    <source>
        <dbReference type="Proteomes" id="UP000005741"/>
    </source>
</evidence>
<protein>
    <submittedName>
        <fullName evidence="2">Uncharacterized protein</fullName>
    </submittedName>
</protein>
<proteinExistence type="predicted"/>
<keyword evidence="1" id="KW-0472">Membrane</keyword>
<evidence type="ECO:0000313" key="2">
    <source>
        <dbReference type="EMBL" id="EHQ34683.1"/>
    </source>
</evidence>
<feature type="transmembrane region" description="Helical" evidence="1">
    <location>
        <begin position="153"/>
        <end position="178"/>
    </location>
</feature>
<gene>
    <name evidence="2" type="ORF">Metlim_0549</name>
</gene>
<name>H1Z2U4_9EURY</name>
<feature type="transmembrane region" description="Helical" evidence="1">
    <location>
        <begin position="29"/>
        <end position="49"/>
    </location>
</feature>
<keyword evidence="1" id="KW-0812">Transmembrane</keyword>
<feature type="transmembrane region" description="Helical" evidence="1">
    <location>
        <begin position="6"/>
        <end position="22"/>
    </location>
</feature>
<reference evidence="2 3" key="1">
    <citation type="submission" date="2011-10" db="EMBL/GenBank/DDBJ databases">
        <title>The Improved High-Quality Draft genome of Methanoplanus limicola DSM 2279.</title>
        <authorList>
            <consortium name="US DOE Joint Genome Institute (JGI-PGF)"/>
            <person name="Lucas S."/>
            <person name="Copeland A."/>
            <person name="Lapidus A."/>
            <person name="Glavina del Rio T."/>
            <person name="Dalin E."/>
            <person name="Tice H."/>
            <person name="Bruce D."/>
            <person name="Goodwin L."/>
            <person name="Pitluck S."/>
            <person name="Peters L."/>
            <person name="Mikhailova N."/>
            <person name="Lu M."/>
            <person name="Kyrpides N."/>
            <person name="Mavromatis K."/>
            <person name="Ivanova N."/>
            <person name="Markowitz V."/>
            <person name="Cheng J.-F."/>
            <person name="Hugenholtz P."/>
            <person name="Woyke T."/>
            <person name="Wu D."/>
            <person name="Wirth R."/>
            <person name="Brambilla E.-M."/>
            <person name="Klenk H.-P."/>
            <person name="Eisen J.A."/>
        </authorList>
    </citation>
    <scope>NUCLEOTIDE SEQUENCE [LARGE SCALE GENOMIC DNA]</scope>
    <source>
        <strain evidence="2 3">DSM 2279</strain>
    </source>
</reference>
<organism evidence="2 3">
    <name type="scientific">Methanoplanus limicola DSM 2279</name>
    <dbReference type="NCBI Taxonomy" id="937775"/>
    <lineage>
        <taxon>Archaea</taxon>
        <taxon>Methanobacteriati</taxon>
        <taxon>Methanobacteriota</taxon>
        <taxon>Stenosarchaea group</taxon>
        <taxon>Methanomicrobia</taxon>
        <taxon>Methanomicrobiales</taxon>
        <taxon>Methanomicrobiaceae</taxon>
        <taxon>Methanoplanus</taxon>
    </lineage>
</organism>
<accession>H1Z2U4</accession>
<keyword evidence="1" id="KW-1133">Transmembrane helix</keyword>
<keyword evidence="3" id="KW-1185">Reference proteome</keyword>
<feature type="transmembrane region" description="Helical" evidence="1">
    <location>
        <begin position="61"/>
        <end position="82"/>
    </location>
</feature>
<dbReference type="AlphaFoldDB" id="H1Z2U4"/>